<dbReference type="Gene3D" id="3.40.140.10">
    <property type="entry name" value="Cytidine Deaminase, domain 2"/>
    <property type="match status" value="1"/>
</dbReference>
<dbReference type="NCBIfam" id="TIGR01354">
    <property type="entry name" value="cyt_deam_tetra"/>
    <property type="match status" value="1"/>
</dbReference>
<dbReference type="InterPro" id="IPR016192">
    <property type="entry name" value="APOBEC/CMP_deaminase_Zn-bd"/>
</dbReference>
<evidence type="ECO:0000256" key="7">
    <source>
        <dbReference type="ARBA" id="ARBA00022833"/>
    </source>
</evidence>
<dbReference type="Pfam" id="PF00383">
    <property type="entry name" value="dCMP_cyt_deam_1"/>
    <property type="match status" value="1"/>
</dbReference>
<evidence type="ECO:0000256" key="1">
    <source>
        <dbReference type="ARBA" id="ARBA00001947"/>
    </source>
</evidence>
<feature type="binding site" evidence="12">
    <location>
        <position position="112"/>
    </location>
    <ligand>
        <name>Zn(2+)</name>
        <dbReference type="ChEBI" id="CHEBI:29105"/>
        <note>catalytic</note>
    </ligand>
</feature>
<dbReference type="PROSITE" id="PS00903">
    <property type="entry name" value="CYT_DCMP_DEAMINASES_1"/>
    <property type="match status" value="1"/>
</dbReference>
<dbReference type="PANTHER" id="PTHR11644">
    <property type="entry name" value="CYTIDINE DEAMINASE"/>
    <property type="match status" value="1"/>
</dbReference>
<comment type="function">
    <text evidence="2 13">This enzyme scavenges exogenous and endogenous cytidine and 2'-deoxycytidine for UMP synthesis.</text>
</comment>
<evidence type="ECO:0000256" key="3">
    <source>
        <dbReference type="ARBA" id="ARBA00006576"/>
    </source>
</evidence>
<dbReference type="EMBL" id="CAJMWX010001212">
    <property type="protein sequence ID" value="CAE6474811.1"/>
    <property type="molecule type" value="Genomic_DNA"/>
</dbReference>
<evidence type="ECO:0000256" key="2">
    <source>
        <dbReference type="ARBA" id="ARBA00003949"/>
    </source>
</evidence>
<dbReference type="EMBL" id="CAJMWY010004208">
    <property type="protein sequence ID" value="CAE6523872.1"/>
    <property type="molecule type" value="Genomic_DNA"/>
</dbReference>
<dbReference type="GO" id="GO:0008270">
    <property type="term" value="F:zinc ion binding"/>
    <property type="evidence" value="ECO:0007669"/>
    <property type="project" value="UniProtKB-UniRule"/>
</dbReference>
<dbReference type="GO" id="GO:0072527">
    <property type="term" value="P:pyrimidine-containing compound metabolic process"/>
    <property type="evidence" value="ECO:0007669"/>
    <property type="project" value="UniProtKB-ARBA"/>
</dbReference>
<evidence type="ECO:0000256" key="11">
    <source>
        <dbReference type="PIRSR" id="PIRSR606262-2"/>
    </source>
</evidence>
<dbReference type="PANTHER" id="PTHR11644:SF2">
    <property type="entry name" value="CYTIDINE DEAMINASE"/>
    <property type="match status" value="1"/>
</dbReference>
<dbReference type="InterPro" id="IPR016193">
    <property type="entry name" value="Cytidine_deaminase-like"/>
</dbReference>
<feature type="binding site" evidence="12">
    <location>
        <position position="79"/>
    </location>
    <ligand>
        <name>Zn(2+)</name>
        <dbReference type="ChEBI" id="CHEBI:29105"/>
        <note>catalytic</note>
    </ligand>
</feature>
<organism evidence="15 17">
    <name type="scientific">Rhizoctonia solani</name>
    <dbReference type="NCBI Taxonomy" id="456999"/>
    <lineage>
        <taxon>Eukaryota</taxon>
        <taxon>Fungi</taxon>
        <taxon>Dikarya</taxon>
        <taxon>Basidiomycota</taxon>
        <taxon>Agaricomycotina</taxon>
        <taxon>Agaricomycetes</taxon>
        <taxon>Cantharellales</taxon>
        <taxon>Ceratobasidiaceae</taxon>
        <taxon>Rhizoctonia</taxon>
    </lineage>
</organism>
<dbReference type="EC" id="3.5.4.5" evidence="4 13"/>
<dbReference type="NCBIfam" id="NF004064">
    <property type="entry name" value="PRK05578.1"/>
    <property type="match status" value="1"/>
</dbReference>
<evidence type="ECO:0000313" key="15">
    <source>
        <dbReference type="EMBL" id="CAE6474811.1"/>
    </source>
</evidence>
<comment type="caution">
    <text evidence="15">The sequence shown here is derived from an EMBL/GenBank/DDBJ whole genome shotgun (WGS) entry which is preliminary data.</text>
</comment>
<proteinExistence type="inferred from homology"/>
<evidence type="ECO:0000256" key="12">
    <source>
        <dbReference type="PIRSR" id="PIRSR606262-3"/>
    </source>
</evidence>
<evidence type="ECO:0000256" key="9">
    <source>
        <dbReference type="ARBA" id="ARBA00049558"/>
    </source>
</evidence>
<name>A0A8H3GYM2_9AGAM</name>
<dbReference type="InterPro" id="IPR006262">
    <property type="entry name" value="Cyt_deam_tetra"/>
</dbReference>
<dbReference type="GO" id="GO:0005829">
    <property type="term" value="C:cytosol"/>
    <property type="evidence" value="ECO:0007669"/>
    <property type="project" value="TreeGrafter"/>
</dbReference>
<dbReference type="GO" id="GO:0004126">
    <property type="term" value="F:cytidine deaminase activity"/>
    <property type="evidence" value="ECO:0007669"/>
    <property type="project" value="UniProtKB-UniRule"/>
</dbReference>
<evidence type="ECO:0000313" key="17">
    <source>
        <dbReference type="Proteomes" id="UP000663888"/>
    </source>
</evidence>
<feature type="domain" description="CMP/dCMP-type deaminase" evidence="14">
    <location>
        <begin position="27"/>
        <end position="161"/>
    </location>
</feature>
<reference evidence="15" key="1">
    <citation type="submission" date="2021-01" db="EMBL/GenBank/DDBJ databases">
        <authorList>
            <person name="Kaushik A."/>
        </authorList>
    </citation>
    <scope>NUCLEOTIDE SEQUENCE</scope>
    <source>
        <strain evidence="15">AG4-R118</strain>
        <strain evidence="16">AG4-RS23</strain>
    </source>
</reference>
<dbReference type="OrthoDB" id="630895at2759"/>
<keyword evidence="5 12" id="KW-0479">Metal-binding</keyword>
<evidence type="ECO:0000256" key="8">
    <source>
        <dbReference type="ARBA" id="ARBA00032005"/>
    </source>
</evidence>
<evidence type="ECO:0000313" key="16">
    <source>
        <dbReference type="EMBL" id="CAE6523872.1"/>
    </source>
</evidence>
<evidence type="ECO:0000256" key="4">
    <source>
        <dbReference type="ARBA" id="ARBA00012783"/>
    </source>
</evidence>
<dbReference type="Proteomes" id="UP000663861">
    <property type="component" value="Unassembled WGS sequence"/>
</dbReference>
<evidence type="ECO:0000256" key="6">
    <source>
        <dbReference type="ARBA" id="ARBA00022801"/>
    </source>
</evidence>
<evidence type="ECO:0000256" key="5">
    <source>
        <dbReference type="ARBA" id="ARBA00022723"/>
    </source>
</evidence>
<sequence>MEQAPQESCANLVLTTMSAAPRGLTPEERENLIQAAIAAKEVAYSPYSKFRVGAALFTTDGRIIAGGNVEIASYGGTICAERTALVKAVSEGIKSFLAIAVTSDVDEIVSPCGICRQFIREFCSLQMPIIMVKSSYTPETADTASKVVTVEGILPYSFGPEHLEMPRT</sequence>
<evidence type="ECO:0000259" key="14">
    <source>
        <dbReference type="PROSITE" id="PS51747"/>
    </source>
</evidence>
<dbReference type="GO" id="GO:0042802">
    <property type="term" value="F:identical protein binding"/>
    <property type="evidence" value="ECO:0007669"/>
    <property type="project" value="UniProtKB-ARBA"/>
</dbReference>
<dbReference type="Proteomes" id="UP000663888">
    <property type="component" value="Unassembled WGS sequence"/>
</dbReference>
<dbReference type="PROSITE" id="PS51747">
    <property type="entry name" value="CYT_DCMP_DEAMINASES_2"/>
    <property type="match status" value="1"/>
</dbReference>
<keyword evidence="6 13" id="KW-0378">Hydrolase</keyword>
<gene>
    <name evidence="15" type="ORF">RDB_LOCUS114483</name>
    <name evidence="16" type="ORF">RDB_LOCUS160774</name>
</gene>
<dbReference type="FunFam" id="3.40.140.10:FF:000008">
    <property type="entry name" value="Cytidine deaminase"/>
    <property type="match status" value="1"/>
</dbReference>
<accession>A0A8H3GYM2</accession>
<evidence type="ECO:0000256" key="13">
    <source>
        <dbReference type="RuleBase" id="RU364006"/>
    </source>
</evidence>
<comment type="cofactor">
    <cofactor evidence="1 12 13">
        <name>Zn(2+)</name>
        <dbReference type="ChEBI" id="CHEBI:29105"/>
    </cofactor>
</comment>
<dbReference type="GO" id="GO:0055086">
    <property type="term" value="P:nucleobase-containing small molecule metabolic process"/>
    <property type="evidence" value="ECO:0007669"/>
    <property type="project" value="UniProtKB-ARBA"/>
</dbReference>
<dbReference type="InterPro" id="IPR050202">
    <property type="entry name" value="Cyt/Deoxycyt_deaminase"/>
</dbReference>
<feature type="binding site" evidence="11">
    <location>
        <begin position="68"/>
        <end position="74"/>
    </location>
    <ligand>
        <name>substrate</name>
    </ligand>
</feature>
<evidence type="ECO:0000256" key="10">
    <source>
        <dbReference type="PIRSR" id="PIRSR606262-1"/>
    </source>
</evidence>
<protein>
    <recommendedName>
        <fullName evidence="4 13">Cytidine deaminase</fullName>
        <ecNumber evidence="4 13">3.5.4.5</ecNumber>
    </recommendedName>
    <alternativeName>
        <fullName evidence="8 13">Cytidine aminohydrolase</fullName>
    </alternativeName>
</protein>
<dbReference type="CDD" id="cd01283">
    <property type="entry name" value="cytidine_deaminase"/>
    <property type="match status" value="1"/>
</dbReference>
<dbReference type="SUPFAM" id="SSF53927">
    <property type="entry name" value="Cytidine deaminase-like"/>
    <property type="match status" value="1"/>
</dbReference>
<comment type="catalytic activity">
    <reaction evidence="13">
        <text>2'-deoxycytidine + H2O + H(+) = 2'-deoxyuridine + NH4(+)</text>
        <dbReference type="Rhea" id="RHEA:13433"/>
        <dbReference type="ChEBI" id="CHEBI:15377"/>
        <dbReference type="ChEBI" id="CHEBI:15378"/>
        <dbReference type="ChEBI" id="CHEBI:15698"/>
        <dbReference type="ChEBI" id="CHEBI:16450"/>
        <dbReference type="ChEBI" id="CHEBI:28938"/>
        <dbReference type="EC" id="3.5.4.5"/>
    </reaction>
</comment>
<dbReference type="InterPro" id="IPR002125">
    <property type="entry name" value="CMP_dCMP_dom"/>
</dbReference>
<comment type="catalytic activity">
    <reaction evidence="9 13">
        <text>cytidine + H2O + H(+) = uridine + NH4(+)</text>
        <dbReference type="Rhea" id="RHEA:16069"/>
        <dbReference type="ChEBI" id="CHEBI:15377"/>
        <dbReference type="ChEBI" id="CHEBI:15378"/>
        <dbReference type="ChEBI" id="CHEBI:16704"/>
        <dbReference type="ChEBI" id="CHEBI:17562"/>
        <dbReference type="ChEBI" id="CHEBI:28938"/>
        <dbReference type="EC" id="3.5.4.5"/>
    </reaction>
</comment>
<dbReference type="AlphaFoldDB" id="A0A8H3GYM2"/>
<comment type="similarity">
    <text evidence="3 13">Belongs to the cytidine and deoxycytidylate deaminase family.</text>
</comment>
<feature type="binding site" evidence="12">
    <location>
        <position position="115"/>
    </location>
    <ligand>
        <name>Zn(2+)</name>
        <dbReference type="ChEBI" id="CHEBI:29105"/>
        <note>catalytic</note>
    </ligand>
</feature>
<feature type="active site" description="Proton donor" evidence="10">
    <location>
        <position position="81"/>
    </location>
</feature>
<keyword evidence="7 12" id="KW-0862">Zinc</keyword>